<comment type="caution">
    <text evidence="2">The sequence shown here is derived from an EMBL/GenBank/DDBJ whole genome shotgun (WGS) entry which is preliminary data.</text>
</comment>
<evidence type="ECO:0000313" key="3">
    <source>
        <dbReference type="Proteomes" id="UP000823918"/>
    </source>
</evidence>
<feature type="compositionally biased region" description="Low complexity" evidence="1">
    <location>
        <begin position="193"/>
        <end position="244"/>
    </location>
</feature>
<feature type="region of interest" description="Disordered" evidence="1">
    <location>
        <begin position="161"/>
        <end position="254"/>
    </location>
</feature>
<sequence length="503" mass="53038">MQIPANSIRFLRTAAVDGGAPCEAIRLTQYDKSMPVAAVTLTENGVKYTPPEGALLKVRMKKPDGHSVYNNALGLWNNGEVLFLFTQQMTAAFGEAFLNVEITLPDTGAVKCSDPIPVFISENAVQQKDIESSDEFLTLVEILELCKKLAAAAQKSAENAAESEASAESSATLSESWAVGGTGTREGEDTDNSKYYSEQSSKSAQQAETSASSASASASASASSETNAKASETASAQSAASAAEDAQRAEDAADRAEAIVDGDAFMKKAVYDANGDGKVDTAENAEQLGGIPANSFLQKTGDGSNLTAAFTQASARANLTAGEKLAVSFGKLMKWFSDLKTVAFSGSYNDLSNKPTTLKNPTALTLQMNGGSSQTYDGSAEKTFNVTPAGINAFSKTDVIPLSNGGTGVTRVLDLYTQLKMVPITVVKTTDSNGQVVLATEWWPGQNILYVVATLSGSTGTSVRMENPQANKFTFTCFNGSNRLANTAVRLNFIFGTGWNIWE</sequence>
<protein>
    <recommendedName>
        <fullName evidence="4">BppU N-terminal domain-containing protein</fullName>
    </recommendedName>
</protein>
<dbReference type="EMBL" id="DWWA01000053">
    <property type="protein sequence ID" value="HJC73220.1"/>
    <property type="molecule type" value="Genomic_DNA"/>
</dbReference>
<evidence type="ECO:0000256" key="1">
    <source>
        <dbReference type="SAM" id="MobiDB-lite"/>
    </source>
</evidence>
<proteinExistence type="predicted"/>
<feature type="compositionally biased region" description="Basic and acidic residues" evidence="1">
    <location>
        <begin position="245"/>
        <end position="254"/>
    </location>
</feature>
<reference evidence="2" key="1">
    <citation type="journal article" date="2021" name="PeerJ">
        <title>Extensive microbial diversity within the chicken gut microbiome revealed by metagenomics and culture.</title>
        <authorList>
            <person name="Gilroy R."/>
            <person name="Ravi A."/>
            <person name="Getino M."/>
            <person name="Pursley I."/>
            <person name="Horton D.L."/>
            <person name="Alikhan N.F."/>
            <person name="Baker D."/>
            <person name="Gharbi K."/>
            <person name="Hall N."/>
            <person name="Watson M."/>
            <person name="Adriaenssens E.M."/>
            <person name="Foster-Nyarko E."/>
            <person name="Jarju S."/>
            <person name="Secka A."/>
            <person name="Antonio M."/>
            <person name="Oren A."/>
            <person name="Chaudhuri R.R."/>
            <person name="La Ragione R."/>
            <person name="Hildebrand F."/>
            <person name="Pallen M.J."/>
        </authorList>
    </citation>
    <scope>NUCLEOTIDE SEQUENCE</scope>
    <source>
        <strain evidence="2">5933</strain>
    </source>
</reference>
<organism evidence="2 3">
    <name type="scientific">Candidatus Ruthenibacterium merdavium</name>
    <dbReference type="NCBI Taxonomy" id="2838752"/>
    <lineage>
        <taxon>Bacteria</taxon>
        <taxon>Bacillati</taxon>
        <taxon>Bacillota</taxon>
        <taxon>Clostridia</taxon>
        <taxon>Eubacteriales</taxon>
        <taxon>Oscillospiraceae</taxon>
        <taxon>Ruthenibacterium</taxon>
    </lineage>
</organism>
<feature type="compositionally biased region" description="Low complexity" evidence="1">
    <location>
        <begin position="161"/>
        <end position="178"/>
    </location>
</feature>
<name>A0A9D2Q888_9FIRM</name>
<dbReference type="Proteomes" id="UP000823918">
    <property type="component" value="Unassembled WGS sequence"/>
</dbReference>
<accession>A0A9D2Q888</accession>
<dbReference type="AlphaFoldDB" id="A0A9D2Q888"/>
<evidence type="ECO:0008006" key="4">
    <source>
        <dbReference type="Google" id="ProtNLM"/>
    </source>
</evidence>
<reference evidence="2" key="2">
    <citation type="submission" date="2021-04" db="EMBL/GenBank/DDBJ databases">
        <authorList>
            <person name="Gilroy R."/>
        </authorList>
    </citation>
    <scope>NUCLEOTIDE SEQUENCE</scope>
    <source>
        <strain evidence="2">5933</strain>
    </source>
</reference>
<evidence type="ECO:0000313" key="2">
    <source>
        <dbReference type="EMBL" id="HJC73220.1"/>
    </source>
</evidence>
<gene>
    <name evidence="2" type="ORF">H9698_10585</name>
</gene>